<evidence type="ECO:0000256" key="7">
    <source>
        <dbReference type="SAM" id="SignalP"/>
    </source>
</evidence>
<dbReference type="GO" id="GO:0015833">
    <property type="term" value="P:peptide transport"/>
    <property type="evidence" value="ECO:0007669"/>
    <property type="project" value="TreeGrafter"/>
</dbReference>
<dbReference type="AlphaFoldDB" id="A0A1Q8CKM9"/>
<dbReference type="Gene3D" id="3.10.105.10">
    <property type="entry name" value="Dipeptide-binding Protein, Domain 3"/>
    <property type="match status" value="1"/>
</dbReference>
<dbReference type="GO" id="GO:0043190">
    <property type="term" value="C:ATP-binding cassette (ABC) transporter complex"/>
    <property type="evidence" value="ECO:0007669"/>
    <property type="project" value="InterPro"/>
</dbReference>
<dbReference type="InterPro" id="IPR000914">
    <property type="entry name" value="SBP_5_dom"/>
</dbReference>
<feature type="transmembrane region" description="Helical" evidence="6">
    <location>
        <begin position="593"/>
        <end position="613"/>
    </location>
</feature>
<dbReference type="InterPro" id="IPR039424">
    <property type="entry name" value="SBP_5"/>
</dbReference>
<dbReference type="InterPro" id="IPR006311">
    <property type="entry name" value="TAT_signal"/>
</dbReference>
<keyword evidence="6" id="KW-0472">Membrane</keyword>
<comment type="subcellular location">
    <subcellularLocation>
        <location evidence="1">Cell membrane</location>
        <topology evidence="1">Lipid-anchor</topology>
    </subcellularLocation>
</comment>
<dbReference type="STRING" id="1912961.BU204_24465"/>
<reference evidence="9 10" key="1">
    <citation type="submission" date="2016-12" db="EMBL/GenBank/DDBJ databases">
        <title>The draft genome sequence of Actinophytocola sp. 11-183.</title>
        <authorList>
            <person name="Wang W."/>
            <person name="Yuan L."/>
        </authorList>
    </citation>
    <scope>NUCLEOTIDE SEQUENCE [LARGE SCALE GENOMIC DNA]</scope>
    <source>
        <strain evidence="9 10">11-183</strain>
    </source>
</reference>
<dbReference type="GO" id="GO:0042597">
    <property type="term" value="C:periplasmic space"/>
    <property type="evidence" value="ECO:0007669"/>
    <property type="project" value="UniProtKB-ARBA"/>
</dbReference>
<proteinExistence type="inferred from homology"/>
<dbReference type="Proteomes" id="UP000185596">
    <property type="component" value="Unassembled WGS sequence"/>
</dbReference>
<name>A0A1Q8CKM9_9PSEU</name>
<keyword evidence="6" id="KW-0812">Transmembrane</keyword>
<evidence type="ECO:0000313" key="10">
    <source>
        <dbReference type="Proteomes" id="UP000185596"/>
    </source>
</evidence>
<feature type="chain" id="PRO_5013203360" description="Solute-binding protein family 5 domain-containing protein" evidence="7">
    <location>
        <begin position="34"/>
        <end position="624"/>
    </location>
</feature>
<gene>
    <name evidence="9" type="ORF">BU204_24465</name>
</gene>
<sequence length="624" mass="68794">MRSRRVALGITLLVTALVTVPVAVPAGAPEAHAVSEQQTKILRVGVTQEVDSLNPFISITRTGTDILRTGFDYLTVYNQEDYSPIGSLAESWETSQDKLTWTFKLRDGLKWSDGEPLTAEDPAWTFNKMLDDEVARTANGSYVKQWESVEATDEHTLVIKTKVPQATMLALDIPIVPEHVWSKVADIGAAPQFPMVGSGPYTIQEFKEAQFTKLKANPNFWRGKPKVEELHFIYYRNSDAAVTALQNGEIDLVNRLNPTQFDSLESNPDIARNKAQNRRFNEILINPGAATFDGKPIGDGNPALKDIKLRQAIATAIDSKTLVDKVWGGYAEEAQGYIPPVFGEFAWSPPEDLKREFSLDEANAMLDEAGYRKGPNGVRLDKQGKPLNLRLMTHAEANLDEVAGPFVKGWLAEIGINITLQPLSDNQVNESTTRGEFDLAFSGWNANPDPDYVLSLQTCASRPNAEGKGNTPDSFLCDEEYDELYNQQLQEFDRGKRVDLVKQMQEVLHDRATLVILGYDNALEAYRKDAFEGFPLQPREGGVIMNQQGYWGYYGATPAGEGPVPVFNDDGTASASDAETSEAADEESSNTGVVLAIVGGVILVLLVGGLLFARGRRRTADERE</sequence>
<dbReference type="InterPro" id="IPR030678">
    <property type="entry name" value="Peptide/Ni-bd"/>
</dbReference>
<feature type="domain" description="Solute-binding protein family 5" evidence="8">
    <location>
        <begin position="84"/>
        <end position="457"/>
    </location>
</feature>
<dbReference type="PANTHER" id="PTHR30290:SF10">
    <property type="entry name" value="PERIPLASMIC OLIGOPEPTIDE-BINDING PROTEIN-RELATED"/>
    <property type="match status" value="1"/>
</dbReference>
<evidence type="ECO:0000256" key="3">
    <source>
        <dbReference type="ARBA" id="ARBA00022448"/>
    </source>
</evidence>
<accession>A0A1Q8CKM9</accession>
<organism evidence="9 10">
    <name type="scientific">Actinophytocola xanthii</name>
    <dbReference type="NCBI Taxonomy" id="1912961"/>
    <lineage>
        <taxon>Bacteria</taxon>
        <taxon>Bacillati</taxon>
        <taxon>Actinomycetota</taxon>
        <taxon>Actinomycetes</taxon>
        <taxon>Pseudonocardiales</taxon>
        <taxon>Pseudonocardiaceae</taxon>
    </lineage>
</organism>
<dbReference type="PIRSF" id="PIRSF002741">
    <property type="entry name" value="MppA"/>
    <property type="match status" value="1"/>
</dbReference>
<dbReference type="PROSITE" id="PS01040">
    <property type="entry name" value="SBP_BACTERIAL_5"/>
    <property type="match status" value="1"/>
</dbReference>
<keyword evidence="3" id="KW-0813">Transport</keyword>
<keyword evidence="4 7" id="KW-0732">Signal</keyword>
<dbReference type="PROSITE" id="PS51318">
    <property type="entry name" value="TAT"/>
    <property type="match status" value="1"/>
</dbReference>
<keyword evidence="6" id="KW-1133">Transmembrane helix</keyword>
<protein>
    <recommendedName>
        <fullName evidence="8">Solute-binding protein family 5 domain-containing protein</fullName>
    </recommendedName>
</protein>
<feature type="region of interest" description="Disordered" evidence="5">
    <location>
        <begin position="562"/>
        <end position="587"/>
    </location>
</feature>
<evidence type="ECO:0000256" key="4">
    <source>
        <dbReference type="ARBA" id="ARBA00022729"/>
    </source>
</evidence>
<dbReference type="EMBL" id="MSIE01000047">
    <property type="protein sequence ID" value="OLF14896.1"/>
    <property type="molecule type" value="Genomic_DNA"/>
</dbReference>
<dbReference type="CDD" id="cd00995">
    <property type="entry name" value="PBP2_NikA_DppA_OppA_like"/>
    <property type="match status" value="1"/>
</dbReference>
<evidence type="ECO:0000313" key="9">
    <source>
        <dbReference type="EMBL" id="OLF14896.1"/>
    </source>
</evidence>
<evidence type="ECO:0000256" key="6">
    <source>
        <dbReference type="SAM" id="Phobius"/>
    </source>
</evidence>
<evidence type="ECO:0000256" key="2">
    <source>
        <dbReference type="ARBA" id="ARBA00005695"/>
    </source>
</evidence>
<evidence type="ECO:0000256" key="5">
    <source>
        <dbReference type="SAM" id="MobiDB-lite"/>
    </source>
</evidence>
<comment type="similarity">
    <text evidence="2">Belongs to the bacterial solute-binding protein 5 family.</text>
</comment>
<dbReference type="GO" id="GO:1904680">
    <property type="term" value="F:peptide transmembrane transporter activity"/>
    <property type="evidence" value="ECO:0007669"/>
    <property type="project" value="TreeGrafter"/>
</dbReference>
<comment type="caution">
    <text evidence="9">The sequence shown here is derived from an EMBL/GenBank/DDBJ whole genome shotgun (WGS) entry which is preliminary data.</text>
</comment>
<dbReference type="InterPro" id="IPR023765">
    <property type="entry name" value="SBP_5_CS"/>
</dbReference>
<dbReference type="OrthoDB" id="9046151at2"/>
<dbReference type="Gene3D" id="3.40.190.10">
    <property type="entry name" value="Periplasmic binding protein-like II"/>
    <property type="match status" value="1"/>
</dbReference>
<evidence type="ECO:0000259" key="8">
    <source>
        <dbReference type="Pfam" id="PF00496"/>
    </source>
</evidence>
<keyword evidence="10" id="KW-1185">Reference proteome</keyword>
<dbReference type="PANTHER" id="PTHR30290">
    <property type="entry name" value="PERIPLASMIC BINDING COMPONENT OF ABC TRANSPORTER"/>
    <property type="match status" value="1"/>
</dbReference>
<evidence type="ECO:0000256" key="1">
    <source>
        <dbReference type="ARBA" id="ARBA00004193"/>
    </source>
</evidence>
<dbReference type="Pfam" id="PF00496">
    <property type="entry name" value="SBP_bac_5"/>
    <property type="match status" value="1"/>
</dbReference>
<dbReference type="SUPFAM" id="SSF53850">
    <property type="entry name" value="Periplasmic binding protein-like II"/>
    <property type="match status" value="1"/>
</dbReference>
<feature type="signal peptide" evidence="7">
    <location>
        <begin position="1"/>
        <end position="33"/>
    </location>
</feature>